<sequence length="71" mass="8357">MLGLLEIRFMVCVPMCLLRKGLLLIDGRALVCLWFFVSGTFVEMAEAADLIQRRQRSDFQCKFLEWFYSQC</sequence>
<dbReference type="AlphaFoldDB" id="A0A2P6PIH3"/>
<protein>
    <submittedName>
        <fullName evidence="1">Uncharacterized protein</fullName>
    </submittedName>
</protein>
<evidence type="ECO:0000313" key="2">
    <source>
        <dbReference type="Proteomes" id="UP000238479"/>
    </source>
</evidence>
<evidence type="ECO:0000313" key="1">
    <source>
        <dbReference type="EMBL" id="PRQ21736.1"/>
    </source>
</evidence>
<gene>
    <name evidence="1" type="ORF">RchiOBHm_Chr7g0242531</name>
</gene>
<accession>A0A2P6PIH3</accession>
<reference evidence="1 2" key="1">
    <citation type="journal article" date="2018" name="Nat. Genet.">
        <title>The Rosa genome provides new insights in the design of modern roses.</title>
        <authorList>
            <person name="Bendahmane M."/>
        </authorList>
    </citation>
    <scope>NUCLEOTIDE SEQUENCE [LARGE SCALE GENOMIC DNA]</scope>
    <source>
        <strain evidence="2">cv. Old Blush</strain>
    </source>
</reference>
<dbReference type="Gramene" id="PRQ21736">
    <property type="protein sequence ID" value="PRQ21736"/>
    <property type="gene ID" value="RchiOBHm_Chr7g0242531"/>
</dbReference>
<keyword evidence="2" id="KW-1185">Reference proteome</keyword>
<name>A0A2P6PIH3_ROSCH</name>
<organism evidence="1 2">
    <name type="scientific">Rosa chinensis</name>
    <name type="common">China rose</name>
    <dbReference type="NCBI Taxonomy" id="74649"/>
    <lineage>
        <taxon>Eukaryota</taxon>
        <taxon>Viridiplantae</taxon>
        <taxon>Streptophyta</taxon>
        <taxon>Embryophyta</taxon>
        <taxon>Tracheophyta</taxon>
        <taxon>Spermatophyta</taxon>
        <taxon>Magnoliopsida</taxon>
        <taxon>eudicotyledons</taxon>
        <taxon>Gunneridae</taxon>
        <taxon>Pentapetalae</taxon>
        <taxon>rosids</taxon>
        <taxon>fabids</taxon>
        <taxon>Rosales</taxon>
        <taxon>Rosaceae</taxon>
        <taxon>Rosoideae</taxon>
        <taxon>Rosoideae incertae sedis</taxon>
        <taxon>Rosa</taxon>
    </lineage>
</organism>
<dbReference type="EMBL" id="PDCK01000045">
    <property type="protein sequence ID" value="PRQ21736.1"/>
    <property type="molecule type" value="Genomic_DNA"/>
</dbReference>
<proteinExistence type="predicted"/>
<dbReference type="Proteomes" id="UP000238479">
    <property type="component" value="Chromosome 7"/>
</dbReference>
<comment type="caution">
    <text evidence="1">The sequence shown here is derived from an EMBL/GenBank/DDBJ whole genome shotgun (WGS) entry which is preliminary data.</text>
</comment>